<dbReference type="Proteomes" id="UP000279908">
    <property type="component" value="Unassembled WGS sequence"/>
</dbReference>
<sequence>MITVVITGSCNGIGLGLSRAFLAAGCNVTVSCHDAEGLRAAETELNAAGFGERFLSVLCDVALVDEVEMLWQQSAARFGRVDIWINNAASAHRMVPLWKLEQEEMAGTVDVSFTGTLNGSYVAMRNMIVQGGGHIYNMDWLGPDGNIPEGLGIFGAAKAAVHYFSRSLIDDARSTSVKVSTIVPGIIKTELQVDTVGTTSQGRVMLAMFGEDVLPATADMAARILGNRTHGNCINRMTAPDMIGKVVGTPIRMLLGKKG</sequence>
<dbReference type="GO" id="GO:0034256">
    <property type="term" value="F:chlorophyll(ide) b reductase activity"/>
    <property type="evidence" value="ECO:0007669"/>
    <property type="project" value="TreeGrafter"/>
</dbReference>
<evidence type="ECO:0000313" key="2">
    <source>
        <dbReference type="EMBL" id="RTY36964.1"/>
    </source>
</evidence>
<evidence type="ECO:0000313" key="1">
    <source>
        <dbReference type="EMBL" id="MWV54633.1"/>
    </source>
</evidence>
<dbReference type="EMBL" id="WUBZ01000016">
    <property type="protein sequence ID" value="MWV54633.1"/>
    <property type="molecule type" value="Genomic_DNA"/>
</dbReference>
<dbReference type="CDD" id="cd05233">
    <property type="entry name" value="SDR_c"/>
    <property type="match status" value="1"/>
</dbReference>
<proteinExistence type="predicted"/>
<dbReference type="InterPro" id="IPR002347">
    <property type="entry name" value="SDR_fam"/>
</dbReference>
<dbReference type="RefSeq" id="WP_011889623.1">
    <property type="nucleotide sequence ID" value="NZ_RXYK01000011.1"/>
</dbReference>
<evidence type="ECO:0000313" key="4">
    <source>
        <dbReference type="Proteomes" id="UP000489351"/>
    </source>
</evidence>
<dbReference type="InterPro" id="IPR036291">
    <property type="entry name" value="NAD(P)-bd_dom_sf"/>
</dbReference>
<evidence type="ECO:0000313" key="3">
    <source>
        <dbReference type="Proteomes" id="UP000279908"/>
    </source>
</evidence>
<dbReference type="PANTHER" id="PTHR24314">
    <property type="entry name" value="NON-SPECIFIC LIPID TRANSFER PROTEIN-RELATED"/>
    <property type="match status" value="1"/>
</dbReference>
<dbReference type="SUPFAM" id="SSF51735">
    <property type="entry name" value="NAD(P)-binding Rossmann-fold domains"/>
    <property type="match status" value="1"/>
</dbReference>
<protein>
    <submittedName>
        <fullName evidence="1">SDR family NAD(P)-dependent oxidoreductase</fullName>
    </submittedName>
    <submittedName>
        <fullName evidence="2">SDR family oxidoreductase</fullName>
    </submittedName>
</protein>
<dbReference type="InterPro" id="IPR052625">
    <property type="entry name" value="Chl_b_Red"/>
</dbReference>
<dbReference type="Pfam" id="PF00106">
    <property type="entry name" value="adh_short"/>
    <property type="match status" value="1"/>
</dbReference>
<organism evidence="2 3">
    <name type="scientific">Chlorobium phaeovibrioides</name>
    <dbReference type="NCBI Taxonomy" id="1094"/>
    <lineage>
        <taxon>Bacteria</taxon>
        <taxon>Pseudomonadati</taxon>
        <taxon>Chlorobiota</taxon>
        <taxon>Chlorobiia</taxon>
        <taxon>Chlorobiales</taxon>
        <taxon>Chlorobiaceae</taxon>
        <taxon>Chlorobium/Pelodictyon group</taxon>
        <taxon>Chlorobium</taxon>
    </lineage>
</organism>
<reference evidence="2 3" key="1">
    <citation type="submission" date="2018-12" db="EMBL/GenBank/DDBJ databases">
        <authorList>
            <person name="Lunina O.N."/>
            <person name="Grouzdev D.S."/>
            <person name="Gorlenko V.M."/>
            <person name="Savvichev A.S."/>
        </authorList>
    </citation>
    <scope>NUCLEOTIDE SEQUENCE [LARGE SCALE GENOMIC DNA]</scope>
    <source>
        <strain evidence="2 3">BrKhr-17</strain>
    </source>
</reference>
<dbReference type="AlphaFoldDB" id="A0A3S0L1B0"/>
<dbReference type="PRINTS" id="PR00081">
    <property type="entry name" value="GDHRDH"/>
</dbReference>
<dbReference type="Gene3D" id="3.40.50.720">
    <property type="entry name" value="NAD(P)-binding Rossmann-like Domain"/>
    <property type="match status" value="1"/>
</dbReference>
<gene>
    <name evidence="2" type="ORF">EKD02_07550</name>
    <name evidence="1" type="ORF">GJ685_06080</name>
</gene>
<dbReference type="PANTHER" id="PTHR24314:SF21">
    <property type="entry name" value="CHLOROPHYLL(IDE) B REDUCTASE NYC1, CHLOROPLASTIC-RELATED"/>
    <property type="match status" value="1"/>
</dbReference>
<keyword evidence="4" id="KW-1185">Reference proteome</keyword>
<dbReference type="GO" id="GO:0010304">
    <property type="term" value="P:PSII associated light-harvesting complex II catabolic process"/>
    <property type="evidence" value="ECO:0007669"/>
    <property type="project" value="TreeGrafter"/>
</dbReference>
<dbReference type="OMA" id="WNMEGLG"/>
<accession>A0A3S0L1B0</accession>
<dbReference type="EMBL" id="RXYK01000011">
    <property type="protein sequence ID" value="RTY36964.1"/>
    <property type="molecule type" value="Genomic_DNA"/>
</dbReference>
<comment type="caution">
    <text evidence="2">The sequence shown here is derived from an EMBL/GenBank/DDBJ whole genome shotgun (WGS) entry which is preliminary data.</text>
</comment>
<name>A0A3S0L1B0_CHLPH</name>
<reference evidence="1 4" key="2">
    <citation type="submission" date="2019-11" db="EMBL/GenBank/DDBJ databases">
        <title>Green- and brown-colored morphotypes of Chlorobia in the stratified aquatic ecosystems of Kandalaksha Gulf (White Sea): A model for study of the accessory genome evolution.</title>
        <authorList>
            <person name="Grouzdev D.S."/>
        </authorList>
    </citation>
    <scope>NUCLEOTIDE SEQUENCE [LARGE SCALE GENOMIC DNA]</scope>
    <source>
        <strain evidence="1 4">ZM</strain>
    </source>
</reference>
<dbReference type="Proteomes" id="UP000489351">
    <property type="component" value="Unassembled WGS sequence"/>
</dbReference>
<dbReference type="GO" id="GO:0015996">
    <property type="term" value="P:chlorophyll catabolic process"/>
    <property type="evidence" value="ECO:0007669"/>
    <property type="project" value="TreeGrafter"/>
</dbReference>